<dbReference type="SUPFAM" id="SSF53686">
    <property type="entry name" value="Tryptophan synthase beta subunit-like PLP-dependent enzymes"/>
    <property type="match status" value="1"/>
</dbReference>
<feature type="domain" description="Tryptophan synthase beta chain-like PALP" evidence="6">
    <location>
        <begin position="20"/>
        <end position="278"/>
    </location>
</feature>
<gene>
    <name evidence="7" type="primary">sbnA</name>
    <name evidence="7" type="ORF">HGG74_08105</name>
</gene>
<dbReference type="GO" id="GO:1901605">
    <property type="term" value="P:alpha-amino acid metabolic process"/>
    <property type="evidence" value="ECO:0007669"/>
    <property type="project" value="UniProtKB-ARBA"/>
</dbReference>
<name>A0A7X6K4D3_9MICC</name>
<dbReference type="InterPro" id="IPR001926">
    <property type="entry name" value="TrpB-like_PALP"/>
</dbReference>
<comment type="subunit">
    <text evidence="2">Homodimer.</text>
</comment>
<dbReference type="EMBL" id="JAAZSQ010000006">
    <property type="protein sequence ID" value="NKX54505.1"/>
    <property type="molecule type" value="Genomic_DNA"/>
</dbReference>
<keyword evidence="8" id="KW-1185">Reference proteome</keyword>
<feature type="region of interest" description="Disordered" evidence="5">
    <location>
        <begin position="323"/>
        <end position="352"/>
    </location>
</feature>
<dbReference type="Proteomes" id="UP000544090">
    <property type="component" value="Unassembled WGS sequence"/>
</dbReference>
<proteinExistence type="predicted"/>
<dbReference type="AlphaFoldDB" id="A0A7X6K4D3"/>
<dbReference type="NCBIfam" id="TIGR03945">
    <property type="entry name" value="PLP_SbnA_fam"/>
    <property type="match status" value="1"/>
</dbReference>
<comment type="caution">
    <text evidence="7">The sequence shown here is derived from an EMBL/GenBank/DDBJ whole genome shotgun (WGS) entry which is preliminary data.</text>
</comment>
<keyword evidence="4" id="KW-0663">Pyridoxal phosphate</keyword>
<protein>
    <submittedName>
        <fullName evidence="7">2,3-diaminopropionate biosynthesis protein SbnA</fullName>
    </submittedName>
</protein>
<evidence type="ECO:0000256" key="2">
    <source>
        <dbReference type="ARBA" id="ARBA00011738"/>
    </source>
</evidence>
<dbReference type="InterPro" id="IPR036052">
    <property type="entry name" value="TrpB-like_PALP_sf"/>
</dbReference>
<dbReference type="PANTHER" id="PTHR10314">
    <property type="entry name" value="CYSTATHIONINE BETA-SYNTHASE"/>
    <property type="match status" value="1"/>
</dbReference>
<sequence>MPIIRDPHLFNEQSLFVDLEGVLGCRLYLKIEGFNFAGSIKLKPAREMVERAEREGLIGPGSTLVESSSGNLGVALSIIAASKGYRFVCVIDPRCNDATRQLMESLGARVDLVTEPDPVDGFLGARLNHVRDLCASDKRYIWLNQYSNPGNWGAHYRWTAPEISNQFPELDVLFVGAGTTGTLMGCARYFREHRPDVRIVAVDAAGSVSFGGQPATRLIPGLGMSVRPPQLDESFIDDVVMVEELDTVRACHRLAAGGFMLGGSTGTVVHGAMSWLAGHNAWDATAVAISPDMGRPYLDTVYNPGWVHDHFGAEAPATADLTMAPDRRSDPVSDDPMPANPVPGPRHPAPAPVAASFATASLRSFLQ</sequence>
<evidence type="ECO:0000259" key="6">
    <source>
        <dbReference type="Pfam" id="PF00291"/>
    </source>
</evidence>
<dbReference type="Gene3D" id="3.40.50.1100">
    <property type="match status" value="2"/>
</dbReference>
<evidence type="ECO:0000313" key="7">
    <source>
        <dbReference type="EMBL" id="NKX54505.1"/>
    </source>
</evidence>
<evidence type="ECO:0000256" key="5">
    <source>
        <dbReference type="SAM" id="MobiDB-lite"/>
    </source>
</evidence>
<organism evidence="7 8">
    <name type="scientific">Arthrobacter mobilis</name>
    <dbReference type="NCBI Taxonomy" id="2724944"/>
    <lineage>
        <taxon>Bacteria</taxon>
        <taxon>Bacillati</taxon>
        <taxon>Actinomycetota</taxon>
        <taxon>Actinomycetes</taxon>
        <taxon>Micrococcales</taxon>
        <taxon>Micrococcaceae</taxon>
        <taxon>Arthrobacter</taxon>
    </lineage>
</organism>
<reference evidence="7 8" key="1">
    <citation type="submission" date="2020-04" db="EMBL/GenBank/DDBJ databases">
        <title>Arthrobacter sp. nov.</title>
        <authorList>
            <person name="Liu S."/>
        </authorList>
    </citation>
    <scope>NUCLEOTIDE SEQUENCE [LARGE SCALE GENOMIC DNA]</scope>
    <source>
        <strain evidence="7 8">E918</strain>
    </source>
</reference>
<comment type="cofactor">
    <cofactor evidence="1">
        <name>pyridoxal 5'-phosphate</name>
        <dbReference type="ChEBI" id="CHEBI:597326"/>
    </cofactor>
</comment>
<dbReference type="InterPro" id="IPR050214">
    <property type="entry name" value="Cys_Synth/Cystath_Beta-Synth"/>
</dbReference>
<dbReference type="CDD" id="cd01561">
    <property type="entry name" value="CBS_like"/>
    <property type="match status" value="1"/>
</dbReference>
<evidence type="ECO:0000256" key="3">
    <source>
        <dbReference type="ARBA" id="ARBA00022679"/>
    </source>
</evidence>
<evidence type="ECO:0000313" key="8">
    <source>
        <dbReference type="Proteomes" id="UP000544090"/>
    </source>
</evidence>
<dbReference type="Pfam" id="PF00291">
    <property type="entry name" value="PALP"/>
    <property type="match status" value="1"/>
</dbReference>
<evidence type="ECO:0000256" key="1">
    <source>
        <dbReference type="ARBA" id="ARBA00001933"/>
    </source>
</evidence>
<dbReference type="InterPro" id="IPR023927">
    <property type="entry name" value="SbnA"/>
</dbReference>
<accession>A0A7X6K4D3</accession>
<keyword evidence="3" id="KW-0808">Transferase</keyword>
<dbReference type="GO" id="GO:0016740">
    <property type="term" value="F:transferase activity"/>
    <property type="evidence" value="ECO:0007669"/>
    <property type="project" value="UniProtKB-KW"/>
</dbReference>
<evidence type="ECO:0000256" key="4">
    <source>
        <dbReference type="ARBA" id="ARBA00022898"/>
    </source>
</evidence>
<feature type="compositionally biased region" description="Pro residues" evidence="5">
    <location>
        <begin position="338"/>
        <end position="351"/>
    </location>
</feature>
<dbReference type="RefSeq" id="WP_168485856.1">
    <property type="nucleotide sequence ID" value="NZ_JAAZSQ010000006.1"/>
</dbReference>